<dbReference type="RefSeq" id="XP_031568991.1">
    <property type="nucleotide sequence ID" value="XM_031713131.1"/>
</dbReference>
<gene>
    <name evidence="3" type="primary">LOC116303565</name>
</gene>
<dbReference type="InParanoid" id="A0A6P8IPL4"/>
<dbReference type="PANTHER" id="PTHR36871">
    <property type="entry name" value="COILED-COIL DOMAIN-CONTAINING PROTEIN 190"/>
    <property type="match status" value="1"/>
</dbReference>
<accession>A0A6P8IPL4</accession>
<proteinExistence type="predicted"/>
<dbReference type="AlphaFoldDB" id="A0A6P8IPL4"/>
<evidence type="ECO:0000256" key="1">
    <source>
        <dbReference type="SAM" id="MobiDB-lite"/>
    </source>
</evidence>
<keyword evidence="2" id="KW-1185">Reference proteome</keyword>
<reference evidence="3" key="1">
    <citation type="submission" date="2025-08" db="UniProtKB">
        <authorList>
            <consortium name="RefSeq"/>
        </authorList>
    </citation>
    <scope>IDENTIFICATION</scope>
    <source>
        <tissue evidence="3">Tentacle</tissue>
    </source>
</reference>
<dbReference type="InterPro" id="IPR031525">
    <property type="entry name" value="CC190"/>
</dbReference>
<evidence type="ECO:0000313" key="3">
    <source>
        <dbReference type="RefSeq" id="XP_031568991.1"/>
    </source>
</evidence>
<feature type="compositionally biased region" description="Basic residues" evidence="1">
    <location>
        <begin position="93"/>
        <end position="108"/>
    </location>
</feature>
<sequence length="331" mass="37854">MSEKTPRRMPVQITAERLDYKESVARSENKRVRNRLELNKGTLTDHESTNLSSMNYEMRRLKHELKGIKQTSGYLIVNKETSEGLERGNLGQRSRRRHKPRVAKKKHRVTQDAGYMPRVEEKAIRYSKDLVNTDQLPVLSNISHTTTEKQVLLKGQDASELSNAVLKIPDSSNVNRTLDTTTIKHNTNTSLTSACDKNSSAPVKMKLSGENREEYGTITQEKLIRPSSREMTKSDTILGLDVDAARGRIQNRLTASYENSDQTADDSDLNPYMHVPPDGLPRTVYLLPPLKDLFAEAKKARYIRKLRKPHMVLDEDDPERELNIDEIFRKT</sequence>
<organism evidence="2 3">
    <name type="scientific">Actinia tenebrosa</name>
    <name type="common">Australian red waratah sea anemone</name>
    <dbReference type="NCBI Taxonomy" id="6105"/>
    <lineage>
        <taxon>Eukaryota</taxon>
        <taxon>Metazoa</taxon>
        <taxon>Cnidaria</taxon>
        <taxon>Anthozoa</taxon>
        <taxon>Hexacorallia</taxon>
        <taxon>Actiniaria</taxon>
        <taxon>Actiniidae</taxon>
        <taxon>Actinia</taxon>
    </lineage>
</organism>
<dbReference type="GeneID" id="116303565"/>
<dbReference type="PANTHER" id="PTHR36871:SF1">
    <property type="entry name" value="COILED-COIL DOMAIN-CONTAINING PROTEIN 190"/>
    <property type="match status" value="1"/>
</dbReference>
<evidence type="ECO:0000313" key="2">
    <source>
        <dbReference type="Proteomes" id="UP000515163"/>
    </source>
</evidence>
<dbReference type="OrthoDB" id="5981708at2759"/>
<feature type="region of interest" description="Disordered" evidence="1">
    <location>
        <begin position="85"/>
        <end position="110"/>
    </location>
</feature>
<name>A0A6P8IPL4_ACTTE</name>
<protein>
    <submittedName>
        <fullName evidence="3">Uncharacterized protein LOC116303565</fullName>
    </submittedName>
</protein>
<dbReference type="Proteomes" id="UP000515163">
    <property type="component" value="Unplaced"/>
</dbReference>
<dbReference type="KEGG" id="aten:116303565"/>